<dbReference type="EMBL" id="JBHTBX010000015">
    <property type="protein sequence ID" value="MFC7436207.1"/>
    <property type="molecule type" value="Genomic_DNA"/>
</dbReference>
<organism evidence="2 3">
    <name type="scientific">Hydrogenophaga bisanensis</name>
    <dbReference type="NCBI Taxonomy" id="439611"/>
    <lineage>
        <taxon>Bacteria</taxon>
        <taxon>Pseudomonadati</taxon>
        <taxon>Pseudomonadota</taxon>
        <taxon>Betaproteobacteria</taxon>
        <taxon>Burkholderiales</taxon>
        <taxon>Comamonadaceae</taxon>
        <taxon>Hydrogenophaga</taxon>
    </lineage>
</organism>
<keyword evidence="3" id="KW-1185">Reference proteome</keyword>
<dbReference type="InterPro" id="IPR050128">
    <property type="entry name" value="Sulfate_adenylyltrnsfr_sub2"/>
</dbReference>
<evidence type="ECO:0000259" key="1">
    <source>
        <dbReference type="Pfam" id="PF01507"/>
    </source>
</evidence>
<dbReference type="SUPFAM" id="SSF52402">
    <property type="entry name" value="Adenine nucleotide alpha hydrolases-like"/>
    <property type="match status" value="1"/>
</dbReference>
<proteinExistence type="predicted"/>
<dbReference type="PANTHER" id="PTHR43196">
    <property type="entry name" value="SULFATE ADENYLYLTRANSFERASE SUBUNIT 2"/>
    <property type="match status" value="1"/>
</dbReference>
<protein>
    <submittedName>
        <fullName evidence="2">Phosphoadenosine phosphosulfate reductase family protein</fullName>
    </submittedName>
</protein>
<dbReference type="Pfam" id="PF01507">
    <property type="entry name" value="PAPS_reduct"/>
    <property type="match status" value="1"/>
</dbReference>
<comment type="caution">
    <text evidence="2">The sequence shown here is derived from an EMBL/GenBank/DDBJ whole genome shotgun (WGS) entry which is preliminary data.</text>
</comment>
<dbReference type="RefSeq" id="WP_382259686.1">
    <property type="nucleotide sequence ID" value="NZ_JBHTBX010000015.1"/>
</dbReference>
<dbReference type="InterPro" id="IPR002500">
    <property type="entry name" value="PAPS_reduct_dom"/>
</dbReference>
<dbReference type="Proteomes" id="UP001596495">
    <property type="component" value="Unassembled WGS sequence"/>
</dbReference>
<sequence>MDYVQQDLWASEYVHEQSKPSPAVPFDPLSYDRYVVFFSGGKDSLACVLHLLEIGVPSRKIVLHHHLVDGAEGSNLMDWPVTEAYCKAVADHLGMPLETSWRVGGFEQEMLRQNSPTAAVMIPDGKGGHVAHGGQGPEGTRLKFPQVSADLSTRWCSAYLKIDIGSTYLRHDQRYRSGKTLVVTGERAQESAARAKYKTCEAHRADLRHGRQHQRHIDHWRPIHAWLEEQVWDIIRRHGIRAHPGYHLGWGRLSCRQCIFGSKNQWATIRLVAPQAFESINSYEKRFGVTIQRKHSVGQMADMGTPYECEQKWIDAANAREMTMEIYVGDNWEMPKGAFGESAGPT</sequence>
<dbReference type="Gene3D" id="3.40.50.620">
    <property type="entry name" value="HUPs"/>
    <property type="match status" value="1"/>
</dbReference>
<accession>A0ABW2RDL4</accession>
<dbReference type="InterPro" id="IPR014729">
    <property type="entry name" value="Rossmann-like_a/b/a_fold"/>
</dbReference>
<evidence type="ECO:0000313" key="3">
    <source>
        <dbReference type="Proteomes" id="UP001596495"/>
    </source>
</evidence>
<dbReference type="PANTHER" id="PTHR43196:SF2">
    <property type="entry name" value="PHOSPHOADENOSINE PHOSPHOSULFATE REDUCTASE"/>
    <property type="match status" value="1"/>
</dbReference>
<evidence type="ECO:0000313" key="2">
    <source>
        <dbReference type="EMBL" id="MFC7436207.1"/>
    </source>
</evidence>
<feature type="domain" description="Phosphoadenosine phosphosulphate reductase" evidence="1">
    <location>
        <begin position="178"/>
        <end position="258"/>
    </location>
</feature>
<reference evidence="3" key="1">
    <citation type="journal article" date="2019" name="Int. J. Syst. Evol. Microbiol.">
        <title>The Global Catalogue of Microorganisms (GCM) 10K type strain sequencing project: providing services to taxonomists for standard genome sequencing and annotation.</title>
        <authorList>
            <consortium name="The Broad Institute Genomics Platform"/>
            <consortium name="The Broad Institute Genome Sequencing Center for Infectious Disease"/>
            <person name="Wu L."/>
            <person name="Ma J."/>
        </authorList>
    </citation>
    <scope>NUCLEOTIDE SEQUENCE [LARGE SCALE GENOMIC DNA]</scope>
    <source>
        <strain evidence="3">CCUG 54518</strain>
    </source>
</reference>
<gene>
    <name evidence="2" type="ORF">ACFQNJ_16995</name>
</gene>
<name>A0ABW2RDL4_9BURK</name>